<dbReference type="InterPro" id="IPR000182">
    <property type="entry name" value="GNAT_dom"/>
</dbReference>
<dbReference type="SUPFAM" id="SSF55729">
    <property type="entry name" value="Acyl-CoA N-acyltransferases (Nat)"/>
    <property type="match status" value="1"/>
</dbReference>
<keyword evidence="1 4" id="KW-0808">Transferase</keyword>
<gene>
    <name evidence="4" type="ORF">MICAC_840019</name>
</gene>
<evidence type="ECO:0000313" key="5">
    <source>
        <dbReference type="Proteomes" id="UP000003480"/>
    </source>
</evidence>
<reference evidence="4 5" key="1">
    <citation type="submission" date="2012-04" db="EMBL/GenBank/DDBJ databases">
        <authorList>
            <person name="Genoscope - CEA"/>
        </authorList>
    </citation>
    <scope>NUCLEOTIDE SEQUENCE [LARGE SCALE GENOMIC DNA]</scope>
    <source>
        <strain evidence="4 5">9443</strain>
    </source>
</reference>
<dbReference type="Pfam" id="PF00583">
    <property type="entry name" value="Acetyltransf_1"/>
    <property type="match status" value="1"/>
</dbReference>
<accession>I4GBL7</accession>
<dbReference type="AlphaFoldDB" id="I4GBL7"/>
<feature type="domain" description="N-acetyltransferase" evidence="3">
    <location>
        <begin position="11"/>
        <end position="154"/>
    </location>
</feature>
<proteinExistence type="predicted"/>
<name>I4GBL7_MICAE</name>
<dbReference type="CDD" id="cd04301">
    <property type="entry name" value="NAT_SF"/>
    <property type="match status" value="1"/>
</dbReference>
<dbReference type="Proteomes" id="UP000003480">
    <property type="component" value="Unassembled WGS sequence"/>
</dbReference>
<dbReference type="InterPro" id="IPR016181">
    <property type="entry name" value="Acyl_CoA_acyltransferase"/>
</dbReference>
<comment type="caution">
    <text evidence="4">The sequence shown here is derived from an EMBL/GenBank/DDBJ whole genome shotgun (WGS) entry which is preliminary data.</text>
</comment>
<protein>
    <submittedName>
        <fullName evidence="4">Acetyltransferase</fullName>
    </submittedName>
</protein>
<evidence type="ECO:0000259" key="3">
    <source>
        <dbReference type="PROSITE" id="PS51186"/>
    </source>
</evidence>
<dbReference type="PROSITE" id="PS51186">
    <property type="entry name" value="GNAT"/>
    <property type="match status" value="1"/>
</dbReference>
<organism evidence="4 5">
    <name type="scientific">Microcystis aeruginosa PCC 9443</name>
    <dbReference type="NCBI Taxonomy" id="1160281"/>
    <lineage>
        <taxon>Bacteria</taxon>
        <taxon>Bacillati</taxon>
        <taxon>Cyanobacteriota</taxon>
        <taxon>Cyanophyceae</taxon>
        <taxon>Oscillatoriophycideae</taxon>
        <taxon>Chroococcales</taxon>
        <taxon>Microcystaceae</taxon>
        <taxon>Microcystis</taxon>
    </lineage>
</organism>
<dbReference type="PANTHER" id="PTHR43420">
    <property type="entry name" value="ACETYLTRANSFERASE"/>
    <property type="match status" value="1"/>
</dbReference>
<dbReference type="GO" id="GO:0016747">
    <property type="term" value="F:acyltransferase activity, transferring groups other than amino-acyl groups"/>
    <property type="evidence" value="ECO:0007669"/>
    <property type="project" value="InterPro"/>
</dbReference>
<evidence type="ECO:0000256" key="1">
    <source>
        <dbReference type="ARBA" id="ARBA00022679"/>
    </source>
</evidence>
<evidence type="ECO:0000256" key="2">
    <source>
        <dbReference type="ARBA" id="ARBA00023315"/>
    </source>
</evidence>
<dbReference type="InterPro" id="IPR050680">
    <property type="entry name" value="YpeA/RimI_acetyltransf"/>
</dbReference>
<dbReference type="EMBL" id="CAIJ01000744">
    <property type="protein sequence ID" value="CCI05328.1"/>
    <property type="molecule type" value="Genomic_DNA"/>
</dbReference>
<keyword evidence="2" id="KW-0012">Acyltransferase</keyword>
<dbReference type="HOGENOM" id="CLU_117539_0_0_3"/>
<evidence type="ECO:0000313" key="4">
    <source>
        <dbReference type="EMBL" id="CCI05328.1"/>
    </source>
</evidence>
<dbReference type="PANTHER" id="PTHR43420:SF12">
    <property type="entry name" value="N-ACETYLTRANSFERASE DOMAIN-CONTAINING PROTEIN"/>
    <property type="match status" value="1"/>
</dbReference>
<dbReference type="Gene3D" id="3.40.630.30">
    <property type="match status" value="1"/>
</dbReference>
<sequence length="154" mass="17870">MLGMANLPEDYRLRLGKMGDRYLLINFLTRTYEEFFPEQKNLSHLADTVRQFFGLDTPLWIVEGQQTAIACLWMGSAVDQVTGDRYGHIFLIYVDPQHRRQGIATALIDRAKDWAKSRGQTRIGLQVFINNDNALNLYQNLGFQTRSLLMWKNI</sequence>